<dbReference type="Pfam" id="PF07730">
    <property type="entry name" value="HisKA_3"/>
    <property type="match status" value="1"/>
</dbReference>
<dbReference type="Pfam" id="PF02518">
    <property type="entry name" value="HATPase_c"/>
    <property type="match status" value="1"/>
</dbReference>
<organism evidence="11 12">
    <name type="scientific">Thermochromatium tepidum ATCC 43061</name>
    <dbReference type="NCBI Taxonomy" id="316276"/>
    <lineage>
        <taxon>Bacteria</taxon>
        <taxon>Pseudomonadati</taxon>
        <taxon>Pseudomonadota</taxon>
        <taxon>Gammaproteobacteria</taxon>
        <taxon>Chromatiales</taxon>
        <taxon>Chromatiaceae</taxon>
        <taxon>Thermochromatium</taxon>
    </lineage>
</organism>
<evidence type="ECO:0000256" key="6">
    <source>
        <dbReference type="ARBA" id="ARBA00022840"/>
    </source>
</evidence>
<gene>
    <name evidence="11" type="ORF">E6P07_03185</name>
</gene>
<keyword evidence="3 8" id="KW-0808">Transferase</keyword>
<keyword evidence="2" id="KW-0597">Phosphoprotein</keyword>
<keyword evidence="4 8" id="KW-0547">Nucleotide-binding</keyword>
<evidence type="ECO:0000256" key="2">
    <source>
        <dbReference type="ARBA" id="ARBA00022553"/>
    </source>
</evidence>
<dbReference type="Gene3D" id="3.30.450.40">
    <property type="match status" value="1"/>
</dbReference>
<dbReference type="SMART" id="SM00387">
    <property type="entry name" value="HATPase_c"/>
    <property type="match status" value="1"/>
</dbReference>
<keyword evidence="8" id="KW-0997">Cell inner membrane</keyword>
<dbReference type="InterPro" id="IPR011712">
    <property type="entry name" value="Sig_transdc_His_kin_sub3_dim/P"/>
</dbReference>
<dbReference type="Pfam" id="PF13185">
    <property type="entry name" value="GAF_2"/>
    <property type="match status" value="1"/>
</dbReference>
<dbReference type="EMBL" id="CP039268">
    <property type="protein sequence ID" value="QGU32077.1"/>
    <property type="molecule type" value="Genomic_DNA"/>
</dbReference>
<dbReference type="InterPro" id="IPR050482">
    <property type="entry name" value="Sensor_HK_TwoCompSys"/>
</dbReference>
<dbReference type="KEGG" id="ttp:E6P07_03185"/>
<evidence type="ECO:0000259" key="10">
    <source>
        <dbReference type="PROSITE" id="PS50109"/>
    </source>
</evidence>
<evidence type="ECO:0000256" key="1">
    <source>
        <dbReference type="ARBA" id="ARBA00000085"/>
    </source>
</evidence>
<dbReference type="PANTHER" id="PTHR24421">
    <property type="entry name" value="NITRATE/NITRITE SENSOR PROTEIN NARX-RELATED"/>
    <property type="match status" value="1"/>
</dbReference>
<accession>A0A6I6EFE9</accession>
<evidence type="ECO:0000313" key="12">
    <source>
        <dbReference type="Proteomes" id="UP000426424"/>
    </source>
</evidence>
<dbReference type="GO" id="GO:0000155">
    <property type="term" value="F:phosphorelay sensor kinase activity"/>
    <property type="evidence" value="ECO:0007669"/>
    <property type="project" value="UniProtKB-UniRule"/>
</dbReference>
<evidence type="ECO:0000256" key="3">
    <source>
        <dbReference type="ARBA" id="ARBA00022679"/>
    </source>
</evidence>
<keyword evidence="5 8" id="KW-0418">Kinase</keyword>
<dbReference type="SUPFAM" id="SSF55874">
    <property type="entry name" value="ATPase domain of HSP90 chaperone/DNA topoisomerase II/histidine kinase"/>
    <property type="match status" value="1"/>
</dbReference>
<keyword evidence="9" id="KW-0812">Transmembrane</keyword>
<dbReference type="OrthoDB" id="9811306at2"/>
<keyword evidence="6 8" id="KW-0067">ATP-binding</keyword>
<dbReference type="PANTHER" id="PTHR24421:SF10">
    <property type="entry name" value="NITRATE_NITRITE SENSOR PROTEIN NARQ"/>
    <property type="match status" value="1"/>
</dbReference>
<protein>
    <recommendedName>
        <fullName evidence="8">Sensor protein</fullName>
        <ecNumber evidence="8">2.7.13.3</ecNumber>
    </recommendedName>
</protein>
<dbReference type="InterPro" id="IPR003594">
    <property type="entry name" value="HATPase_dom"/>
</dbReference>
<dbReference type="InterPro" id="IPR003018">
    <property type="entry name" value="GAF"/>
</dbReference>
<feature type="transmembrane region" description="Helical" evidence="9">
    <location>
        <begin position="29"/>
        <end position="48"/>
    </location>
</feature>
<keyword evidence="8" id="KW-1003">Cell membrane</keyword>
<dbReference type="SUPFAM" id="SSF55781">
    <property type="entry name" value="GAF domain-like"/>
    <property type="match status" value="1"/>
</dbReference>
<dbReference type="InterPro" id="IPR029016">
    <property type="entry name" value="GAF-like_dom_sf"/>
</dbReference>
<reference evidence="11 12" key="1">
    <citation type="submission" date="2019-12" db="EMBL/GenBank/DDBJ databases">
        <title>The complete genome of the thermophilic, anoxygenic phototrophic gammaproteobacterium Thermochromatium tepidum.</title>
        <authorList>
            <person name="Sattley W.M."/>
            <person name="Swingley W.D."/>
            <person name="Burchell B.M."/>
            <person name="Gurbani S.A."/>
            <person name="Kujawa C.M."/>
            <person name="Nuccio D.A."/>
            <person name="Schladweiler J."/>
            <person name="Shaffer K.N."/>
            <person name="Stokes L.M."/>
            <person name="Touchman J.W."/>
            <person name="Blankenship R.E."/>
            <person name="Madigan M.T."/>
        </authorList>
    </citation>
    <scope>NUCLEOTIDE SEQUENCE [LARGE SCALE GENOMIC DNA]</scope>
    <source>
        <strain evidence="11 12">ATCC 43061</strain>
    </source>
</reference>
<sequence length="541" mass="59996">MANSGWPGEETLDRRVREILQATGLTPPLWVLASALIGLVVSLAVLSVRPELSWARWGLLGVTALAVVAVALVWRRLRDRLLRPLARLERSLTQVCQGEPGAGDSLTETGVLQGIAQDIRSLNEELTGLYEDMDDRVARQTRRLAQKTASLKILYDVAAGIHQTESVEELVLRFLRVLKEMINARAATVRLVLPDGTRRLIGSIGLNDDLVCESDMTPVDLCLCGNVLAPGDILCDNDARYCSRLYGRRMFASSEIEVVTVPLEHRDELLGIYTLFLDPPGLKGREDILELLFTVGHHLGVAIAKQRSDAEARRLSIIEERNALAHELHDSLAQTLASLRLQFRMLDDALAGCPIPSEARNDLTRIRNGLDEAHTELRELLASFRAPLDRQGLVPALEQLTQRLGRETGVHVLFQNDTRPFELSATEELQLLRIAQEALANIRKHAQAHTVRVLLTREAGGRYVLLIEDDGVGFSLPDAQSALGERIGLSILEERARRIGAELRIESEPGEGTRVEILFEAGRRLGRHQTQGLETDRCAYS</sequence>
<evidence type="ECO:0000256" key="8">
    <source>
        <dbReference type="PIRNR" id="PIRNR003167"/>
    </source>
</evidence>
<comment type="catalytic activity">
    <reaction evidence="1 8">
        <text>ATP + protein L-histidine = ADP + protein N-phospho-L-histidine.</text>
        <dbReference type="EC" id="2.7.13.3"/>
    </reaction>
</comment>
<dbReference type="InterPro" id="IPR005467">
    <property type="entry name" value="His_kinase_dom"/>
</dbReference>
<proteinExistence type="predicted"/>
<dbReference type="GO" id="GO:0005524">
    <property type="term" value="F:ATP binding"/>
    <property type="evidence" value="ECO:0007669"/>
    <property type="project" value="UniProtKB-UniRule"/>
</dbReference>
<evidence type="ECO:0000256" key="4">
    <source>
        <dbReference type="ARBA" id="ARBA00022741"/>
    </source>
</evidence>
<name>A0A6I6EFE9_THETI</name>
<dbReference type="Gene3D" id="3.30.565.10">
    <property type="entry name" value="Histidine kinase-like ATPase, C-terminal domain"/>
    <property type="match status" value="1"/>
</dbReference>
<dbReference type="InterPro" id="IPR036890">
    <property type="entry name" value="HATPase_C_sf"/>
</dbReference>
<keyword evidence="12" id="KW-1185">Reference proteome</keyword>
<dbReference type="GO" id="GO:0046983">
    <property type="term" value="F:protein dimerization activity"/>
    <property type="evidence" value="ECO:0007669"/>
    <property type="project" value="UniProtKB-UniRule"/>
</dbReference>
<keyword evidence="8 9" id="KW-0472">Membrane</keyword>
<keyword evidence="9" id="KW-1133">Transmembrane helix</keyword>
<evidence type="ECO:0000256" key="5">
    <source>
        <dbReference type="ARBA" id="ARBA00022777"/>
    </source>
</evidence>
<keyword evidence="7 8" id="KW-0902">Two-component regulatory system</keyword>
<dbReference type="CDD" id="cd16917">
    <property type="entry name" value="HATPase_UhpB-NarQ-NarX-like"/>
    <property type="match status" value="1"/>
</dbReference>
<dbReference type="InterPro" id="IPR016380">
    <property type="entry name" value="Sig_transdc_His_kin_NarX/NarQ"/>
</dbReference>
<dbReference type="EC" id="2.7.13.3" evidence="8"/>
<evidence type="ECO:0000256" key="7">
    <source>
        <dbReference type="ARBA" id="ARBA00023012"/>
    </source>
</evidence>
<dbReference type="Gene3D" id="1.20.5.1930">
    <property type="match status" value="1"/>
</dbReference>
<comment type="subcellular location">
    <subcellularLocation>
        <location evidence="8">Cell inner membrane</location>
    </subcellularLocation>
</comment>
<evidence type="ECO:0000313" key="11">
    <source>
        <dbReference type="EMBL" id="QGU32077.1"/>
    </source>
</evidence>
<dbReference type="PIRSF" id="PIRSF003167">
    <property type="entry name" value="STHK_NarX/NarQ"/>
    <property type="match status" value="1"/>
</dbReference>
<feature type="transmembrane region" description="Helical" evidence="9">
    <location>
        <begin position="54"/>
        <end position="74"/>
    </location>
</feature>
<dbReference type="AlphaFoldDB" id="A0A6I6EFE9"/>
<dbReference type="Proteomes" id="UP000426424">
    <property type="component" value="Chromosome"/>
</dbReference>
<feature type="domain" description="Histidine kinase" evidence="10">
    <location>
        <begin position="323"/>
        <end position="523"/>
    </location>
</feature>
<dbReference type="GO" id="GO:0005886">
    <property type="term" value="C:plasma membrane"/>
    <property type="evidence" value="ECO:0007669"/>
    <property type="project" value="UniProtKB-SubCell"/>
</dbReference>
<dbReference type="RefSeq" id="WP_153974276.1">
    <property type="nucleotide sequence ID" value="NZ_CP039268.1"/>
</dbReference>
<evidence type="ECO:0000256" key="9">
    <source>
        <dbReference type="SAM" id="Phobius"/>
    </source>
</evidence>
<dbReference type="PROSITE" id="PS50109">
    <property type="entry name" value="HIS_KIN"/>
    <property type="match status" value="1"/>
</dbReference>